<dbReference type="Pfam" id="PF13649">
    <property type="entry name" value="Methyltransf_25"/>
    <property type="match status" value="1"/>
</dbReference>
<keyword evidence="2" id="KW-0808">Transferase</keyword>
<keyword evidence="2" id="KW-0489">Methyltransferase</keyword>
<evidence type="ECO:0000259" key="1">
    <source>
        <dbReference type="Pfam" id="PF13649"/>
    </source>
</evidence>
<proteinExistence type="predicted"/>
<name>A0A922P1R0_9HYPH</name>
<dbReference type="Proteomes" id="UP000052167">
    <property type="component" value="Unassembled WGS sequence"/>
</dbReference>
<dbReference type="GO" id="GO:0032259">
    <property type="term" value="P:methylation"/>
    <property type="evidence" value="ECO:0007669"/>
    <property type="project" value="UniProtKB-KW"/>
</dbReference>
<dbReference type="SUPFAM" id="SSF53335">
    <property type="entry name" value="S-adenosyl-L-methionine-dependent methyltransferases"/>
    <property type="match status" value="1"/>
</dbReference>
<protein>
    <submittedName>
        <fullName evidence="2">Methyltransferase</fullName>
    </submittedName>
</protein>
<evidence type="ECO:0000313" key="2">
    <source>
        <dbReference type="EMBL" id="KEQ04809.1"/>
    </source>
</evidence>
<feature type="domain" description="Methyltransferase" evidence="1">
    <location>
        <begin position="43"/>
        <end position="136"/>
    </location>
</feature>
<dbReference type="EMBL" id="JOKJ01000023">
    <property type="protein sequence ID" value="KEQ04809.1"/>
    <property type="molecule type" value="Genomic_DNA"/>
</dbReference>
<keyword evidence="3" id="KW-1185">Reference proteome</keyword>
<dbReference type="Gene3D" id="3.40.50.150">
    <property type="entry name" value="Vaccinia Virus protein VP39"/>
    <property type="match status" value="1"/>
</dbReference>
<reference evidence="2 3" key="1">
    <citation type="submission" date="2014-06" db="EMBL/GenBank/DDBJ databases">
        <title>Rhizobium pelagicum/R2-400B4.</title>
        <authorList>
            <person name="Kimes N.E."/>
            <person name="Lopez-Perez M."/>
        </authorList>
    </citation>
    <scope>NUCLEOTIDE SEQUENCE [LARGE SCALE GENOMIC DNA]</scope>
    <source>
        <strain evidence="2 3">R2-400B4</strain>
    </source>
</reference>
<dbReference type="RefSeq" id="WP_037164335.1">
    <property type="nucleotide sequence ID" value="NZ_JOKI01000006.1"/>
</dbReference>
<accession>A0A922P1R0</accession>
<dbReference type="GO" id="GO:0008168">
    <property type="term" value="F:methyltransferase activity"/>
    <property type="evidence" value="ECO:0007669"/>
    <property type="project" value="UniProtKB-KW"/>
</dbReference>
<dbReference type="OrthoDB" id="9804312at2"/>
<organism evidence="2 3">
    <name type="scientific">Pseudorhizobium pelagicum</name>
    <dbReference type="NCBI Taxonomy" id="1509405"/>
    <lineage>
        <taxon>Bacteria</taxon>
        <taxon>Pseudomonadati</taxon>
        <taxon>Pseudomonadota</taxon>
        <taxon>Alphaproteobacteria</taxon>
        <taxon>Hyphomicrobiales</taxon>
        <taxon>Rhizobiaceae</taxon>
        <taxon>Rhizobium/Agrobacterium group</taxon>
        <taxon>Pseudorhizobium</taxon>
    </lineage>
</organism>
<evidence type="ECO:0000313" key="3">
    <source>
        <dbReference type="Proteomes" id="UP000052167"/>
    </source>
</evidence>
<sequence length="242" mass="26931">MSDDGYFSEAVAKTYDEVHGRLDPALIHQTVEVLYQLAEGKAVLEFAIGTGRIALPLCERGCPVTGVELSRSMVAELTKKKAASGIDVHIGDMTTTRVEGKFSLVFLVFNTIDNLTTQEAQIACFRNAAEHLQPGGRFLIETQVPPIQTLPFGESLSAFACSPRHMGVDDIDIATQCYTSNHVWIDGDRMTSLTIPFRYVWPSELDLMAKLAGLELEHRWSDWGKSPFDRLSKSHISVWRKT</sequence>
<comment type="caution">
    <text evidence="2">The sequence shown here is derived from an EMBL/GenBank/DDBJ whole genome shotgun (WGS) entry which is preliminary data.</text>
</comment>
<gene>
    <name evidence="2" type="ORF">GV68_12580</name>
</gene>
<dbReference type="InterPro" id="IPR029063">
    <property type="entry name" value="SAM-dependent_MTases_sf"/>
</dbReference>
<dbReference type="InterPro" id="IPR041698">
    <property type="entry name" value="Methyltransf_25"/>
</dbReference>
<dbReference type="AlphaFoldDB" id="A0A922P1R0"/>
<dbReference type="CDD" id="cd02440">
    <property type="entry name" value="AdoMet_MTases"/>
    <property type="match status" value="1"/>
</dbReference>